<proteinExistence type="predicted"/>
<dbReference type="Proteomes" id="UP000322699">
    <property type="component" value="Unassembled WGS sequence"/>
</dbReference>
<dbReference type="EMBL" id="VRLW01000001">
    <property type="protein sequence ID" value="KAA1258112.1"/>
    <property type="molecule type" value="Genomic_DNA"/>
</dbReference>
<protein>
    <submittedName>
        <fullName evidence="1">Uncharacterized protein</fullName>
    </submittedName>
</protein>
<comment type="caution">
    <text evidence="1">The sequence shown here is derived from an EMBL/GenBank/DDBJ whole genome shotgun (WGS) entry which is preliminary data.</text>
</comment>
<accession>A0A5B1CD26</accession>
<keyword evidence="2" id="KW-1185">Reference proteome</keyword>
<gene>
    <name evidence="1" type="ORF">LF1_06270</name>
</gene>
<sequence length="55" mass="6262">MLSIRSKYPTCDDCVSTPLYPNDNNGSRRNGANIHSDVAERYRINHTYHGDNHNA</sequence>
<evidence type="ECO:0000313" key="2">
    <source>
        <dbReference type="Proteomes" id="UP000322699"/>
    </source>
</evidence>
<dbReference type="RefSeq" id="WP_157593873.1">
    <property type="nucleotide sequence ID" value="NZ_LWSK01000007.1"/>
</dbReference>
<evidence type="ECO:0000313" key="1">
    <source>
        <dbReference type="EMBL" id="KAA1258112.1"/>
    </source>
</evidence>
<organism evidence="1 2">
    <name type="scientific">Rubripirellula obstinata</name>
    <dbReference type="NCBI Taxonomy" id="406547"/>
    <lineage>
        <taxon>Bacteria</taxon>
        <taxon>Pseudomonadati</taxon>
        <taxon>Planctomycetota</taxon>
        <taxon>Planctomycetia</taxon>
        <taxon>Pirellulales</taxon>
        <taxon>Pirellulaceae</taxon>
        <taxon>Rubripirellula</taxon>
    </lineage>
</organism>
<reference evidence="1 2" key="1">
    <citation type="submission" date="2019-08" db="EMBL/GenBank/DDBJ databases">
        <title>Deep-cultivation of Planctomycetes and their phenomic and genomic characterization uncovers novel biology.</title>
        <authorList>
            <person name="Wiegand S."/>
            <person name="Jogler M."/>
            <person name="Boedeker C."/>
            <person name="Pinto D."/>
            <person name="Vollmers J."/>
            <person name="Rivas-Marin E."/>
            <person name="Kohn T."/>
            <person name="Peeters S.H."/>
            <person name="Heuer A."/>
            <person name="Rast P."/>
            <person name="Oberbeckmann S."/>
            <person name="Bunk B."/>
            <person name="Jeske O."/>
            <person name="Meyerdierks A."/>
            <person name="Storesund J.E."/>
            <person name="Kallscheuer N."/>
            <person name="Luecker S."/>
            <person name="Lage O.M."/>
            <person name="Pohl T."/>
            <person name="Merkel B.J."/>
            <person name="Hornburger P."/>
            <person name="Mueller R.-W."/>
            <person name="Bruemmer F."/>
            <person name="Labrenz M."/>
            <person name="Spormann A.M."/>
            <person name="Op Den Camp H."/>
            <person name="Overmann J."/>
            <person name="Amann R."/>
            <person name="Jetten M.S.M."/>
            <person name="Mascher T."/>
            <person name="Medema M.H."/>
            <person name="Devos D.P."/>
            <person name="Kaster A.-K."/>
            <person name="Ovreas L."/>
            <person name="Rohde M."/>
            <person name="Galperin M.Y."/>
            <person name="Jogler C."/>
        </authorList>
    </citation>
    <scope>NUCLEOTIDE SEQUENCE [LARGE SCALE GENOMIC DNA]</scope>
    <source>
        <strain evidence="1 2">LF1</strain>
    </source>
</reference>
<name>A0A5B1CD26_9BACT</name>
<dbReference type="AlphaFoldDB" id="A0A5B1CD26"/>